<dbReference type="InterPro" id="IPR011006">
    <property type="entry name" value="CheY-like_superfamily"/>
</dbReference>
<protein>
    <submittedName>
        <fullName evidence="3">Response regulator</fullName>
    </submittedName>
</protein>
<feature type="domain" description="Response regulatory" evidence="2">
    <location>
        <begin position="8"/>
        <end position="125"/>
    </location>
</feature>
<accession>A0A411YJI0</accession>
<dbReference type="EMBL" id="CP036402">
    <property type="protein sequence ID" value="QBI21256.1"/>
    <property type="molecule type" value="Genomic_DNA"/>
</dbReference>
<dbReference type="PANTHER" id="PTHR43228:SF1">
    <property type="entry name" value="TWO-COMPONENT RESPONSE REGULATOR ARR22"/>
    <property type="match status" value="1"/>
</dbReference>
<dbReference type="PANTHER" id="PTHR43228">
    <property type="entry name" value="TWO-COMPONENT RESPONSE REGULATOR"/>
    <property type="match status" value="1"/>
</dbReference>
<evidence type="ECO:0000313" key="3">
    <source>
        <dbReference type="EMBL" id="QBI21256.1"/>
    </source>
</evidence>
<dbReference type="Proteomes" id="UP000291469">
    <property type="component" value="Chromosome"/>
</dbReference>
<dbReference type="SMART" id="SM00448">
    <property type="entry name" value="REC"/>
    <property type="match status" value="1"/>
</dbReference>
<gene>
    <name evidence="3" type="ORF">ER308_17890</name>
</gene>
<dbReference type="KEGG" id="erz:ER308_17890"/>
<proteinExistence type="predicted"/>
<dbReference type="PROSITE" id="PS50110">
    <property type="entry name" value="RESPONSE_REGULATORY"/>
    <property type="match status" value="1"/>
</dbReference>
<keyword evidence="4" id="KW-1185">Reference proteome</keyword>
<reference evidence="3 4" key="1">
    <citation type="submission" date="2019-01" db="EMBL/GenBank/DDBJ databases">
        <title>Egibacter rhizosphaerae EGI 80759T.</title>
        <authorList>
            <person name="Chen D.-D."/>
            <person name="Tian Y."/>
            <person name="Jiao J.-Y."/>
            <person name="Zhang X.-T."/>
            <person name="Zhang Y.-G."/>
            <person name="Zhang Y."/>
            <person name="Xiao M."/>
            <person name="Shu W.-S."/>
            <person name="Li W.-J."/>
        </authorList>
    </citation>
    <scope>NUCLEOTIDE SEQUENCE [LARGE SCALE GENOMIC DNA]</scope>
    <source>
        <strain evidence="3 4">EGI 80759</strain>
    </source>
</reference>
<evidence type="ECO:0000256" key="1">
    <source>
        <dbReference type="PROSITE-ProRule" id="PRU00169"/>
    </source>
</evidence>
<dbReference type="InterPro" id="IPR052048">
    <property type="entry name" value="ST_Response_Regulator"/>
</dbReference>
<dbReference type="GO" id="GO:0000160">
    <property type="term" value="P:phosphorelay signal transduction system"/>
    <property type="evidence" value="ECO:0007669"/>
    <property type="project" value="InterPro"/>
</dbReference>
<dbReference type="Pfam" id="PF00072">
    <property type="entry name" value="Response_reg"/>
    <property type="match status" value="1"/>
</dbReference>
<feature type="modified residue" description="4-aspartylphosphate" evidence="1">
    <location>
        <position position="58"/>
    </location>
</feature>
<organism evidence="3 4">
    <name type="scientific">Egibacter rhizosphaerae</name>
    <dbReference type="NCBI Taxonomy" id="1670831"/>
    <lineage>
        <taxon>Bacteria</taxon>
        <taxon>Bacillati</taxon>
        <taxon>Actinomycetota</taxon>
        <taxon>Nitriliruptoria</taxon>
        <taxon>Egibacterales</taxon>
        <taxon>Egibacteraceae</taxon>
        <taxon>Egibacter</taxon>
    </lineage>
</organism>
<dbReference type="Gene3D" id="3.40.50.2300">
    <property type="match status" value="1"/>
</dbReference>
<dbReference type="OrthoDB" id="9800897at2"/>
<name>A0A411YJI0_9ACTN</name>
<dbReference type="AlphaFoldDB" id="A0A411YJI0"/>
<evidence type="ECO:0000259" key="2">
    <source>
        <dbReference type="PROSITE" id="PS50110"/>
    </source>
</evidence>
<dbReference type="RefSeq" id="WP_131156249.1">
    <property type="nucleotide sequence ID" value="NZ_CP036402.1"/>
</dbReference>
<sequence length="131" mass="14395">MSAHGSRRALVVDDSRTTRRILARMLDDLGFTVREASDGVEAMEDVARDGAPEVALVDWNMPRMDGLELVRELRADTAHEHCRILMVTTEAEVERLVEALDAGADEYAMKPFTKDVIADKLALLGVVGEAS</sequence>
<dbReference type="InterPro" id="IPR001789">
    <property type="entry name" value="Sig_transdc_resp-reg_receiver"/>
</dbReference>
<keyword evidence="1" id="KW-0597">Phosphoprotein</keyword>
<evidence type="ECO:0000313" key="4">
    <source>
        <dbReference type="Proteomes" id="UP000291469"/>
    </source>
</evidence>
<dbReference type="SUPFAM" id="SSF52172">
    <property type="entry name" value="CheY-like"/>
    <property type="match status" value="1"/>
</dbReference>